<gene>
    <name evidence="1" type="ORF">RRG08_056076</name>
</gene>
<dbReference type="Proteomes" id="UP001283361">
    <property type="component" value="Unassembled WGS sequence"/>
</dbReference>
<evidence type="ECO:0000313" key="2">
    <source>
        <dbReference type="Proteomes" id="UP001283361"/>
    </source>
</evidence>
<protein>
    <submittedName>
        <fullName evidence="1">Uncharacterized protein</fullName>
    </submittedName>
</protein>
<evidence type="ECO:0000313" key="1">
    <source>
        <dbReference type="EMBL" id="KAK3766402.1"/>
    </source>
</evidence>
<name>A0AAE0ZBM4_9GAST</name>
<dbReference type="EMBL" id="JAWDGP010004234">
    <property type="protein sequence ID" value="KAK3766402.1"/>
    <property type="molecule type" value="Genomic_DNA"/>
</dbReference>
<accession>A0AAE0ZBM4</accession>
<reference evidence="1" key="1">
    <citation type="journal article" date="2023" name="G3 (Bethesda)">
        <title>A reference genome for the long-term kleptoplast-retaining sea slug Elysia crispata morphotype clarki.</title>
        <authorList>
            <person name="Eastman K.E."/>
            <person name="Pendleton A.L."/>
            <person name="Shaikh M.A."/>
            <person name="Suttiyut T."/>
            <person name="Ogas R."/>
            <person name="Tomko P."/>
            <person name="Gavelis G."/>
            <person name="Widhalm J.R."/>
            <person name="Wisecaver J.H."/>
        </authorList>
    </citation>
    <scope>NUCLEOTIDE SEQUENCE</scope>
    <source>
        <strain evidence="1">ECLA1</strain>
    </source>
</reference>
<sequence>MCCQAVKVGQQADSGTCLYIERPGPCLAANLPDEIKICEMRAARASLPQSGADHVGRETILRFRISSEVKILNNSDPAQKISLESQELVSTELCVAPAMEKG</sequence>
<comment type="caution">
    <text evidence="1">The sequence shown here is derived from an EMBL/GenBank/DDBJ whole genome shotgun (WGS) entry which is preliminary data.</text>
</comment>
<dbReference type="AlphaFoldDB" id="A0AAE0ZBM4"/>
<keyword evidence="2" id="KW-1185">Reference proteome</keyword>
<organism evidence="1 2">
    <name type="scientific">Elysia crispata</name>
    <name type="common">lettuce slug</name>
    <dbReference type="NCBI Taxonomy" id="231223"/>
    <lineage>
        <taxon>Eukaryota</taxon>
        <taxon>Metazoa</taxon>
        <taxon>Spiralia</taxon>
        <taxon>Lophotrochozoa</taxon>
        <taxon>Mollusca</taxon>
        <taxon>Gastropoda</taxon>
        <taxon>Heterobranchia</taxon>
        <taxon>Euthyneura</taxon>
        <taxon>Panpulmonata</taxon>
        <taxon>Sacoglossa</taxon>
        <taxon>Placobranchoidea</taxon>
        <taxon>Plakobranchidae</taxon>
        <taxon>Elysia</taxon>
    </lineage>
</organism>
<proteinExistence type="predicted"/>